<dbReference type="EMBL" id="CP002859">
    <property type="protein sequence ID" value="AEI49135.1"/>
    <property type="molecule type" value="Genomic_DNA"/>
</dbReference>
<sequence>MKPFYKTFAAILLAGVFSCSDDELRIADTVQQLDAVESVNDPYLLASVIKQTSLFYQNMSFDNRRLPSAVQHMQSNYQSGDNFYSGFKSPIDDMYSAMNILKLVDGSIGLADKRASKAHKGIFITFRVLLFSFMTDFYGDVYYTEALKAREGILYPKYDKQQVTYNGLLKELEDATALLTAGTEPIDKSYDLMFGGDKTKWIKFANSLKLRLLLHASGKMADAGTKMTALLNAPLLTEATENASIGYVGVTADNSWKGGNINWGSVDEFNKRRPCKTLVDKLTELKDPRLNVWIAPVENPWTTDKAQNGVAVTTIDPNGFTYTSKWEYLDLNNKDMAAQTSNITDTDKLYVGFIAGMLSDWKNGNGHYNTAAGGVVGNFKVSQFSQLFRQNKHNLLKAQIMNSDEVQFILAEAAAKGLISGSADAYYRKGITNSMLRWGVKQADITAYLAQPSIALPADKAGQLAKIADQKWLALFTVSAEAYLDLRRTGLPNIFNNGRLSGFPFPLRYRYPGNELGQNRTAYDLGVSTLTPAVDDQFSKIWLLQ</sequence>
<organism evidence="1 2">
    <name type="scientific">Runella slithyformis (strain ATCC 29530 / DSM 19594 / LMG 11500 / NCIMB 11436 / LSU 4)</name>
    <dbReference type="NCBI Taxonomy" id="761193"/>
    <lineage>
        <taxon>Bacteria</taxon>
        <taxon>Pseudomonadati</taxon>
        <taxon>Bacteroidota</taxon>
        <taxon>Cytophagia</taxon>
        <taxon>Cytophagales</taxon>
        <taxon>Spirosomataceae</taxon>
        <taxon>Runella</taxon>
    </lineage>
</organism>
<evidence type="ECO:0000313" key="2">
    <source>
        <dbReference type="Proteomes" id="UP000000493"/>
    </source>
</evidence>
<name>A0A7U3ZL27_RUNSL</name>
<reference evidence="1 2" key="2">
    <citation type="journal article" date="2012" name="Stand. Genomic Sci.">
        <title>Complete genome sequence of the aquatic bacterium Runella slithyformis type strain (LSU 4(T)).</title>
        <authorList>
            <person name="Copeland A."/>
            <person name="Zhang X."/>
            <person name="Misra M."/>
            <person name="Lapidus A."/>
            <person name="Nolan M."/>
            <person name="Lucas S."/>
            <person name="Deshpande S."/>
            <person name="Cheng J.F."/>
            <person name="Tapia R."/>
            <person name="Goodwin L.A."/>
            <person name="Pitluck S."/>
            <person name="Liolios K."/>
            <person name="Pagani I."/>
            <person name="Ivanova N."/>
            <person name="Mikhailova N."/>
            <person name="Pati A."/>
            <person name="Chen A."/>
            <person name="Palaniappan K."/>
            <person name="Land M."/>
            <person name="Hauser L."/>
            <person name="Pan C."/>
            <person name="Jeffries C.D."/>
            <person name="Detter J.C."/>
            <person name="Brambilla E.M."/>
            <person name="Rohde M."/>
            <person name="Djao O.D."/>
            <person name="Goker M."/>
            <person name="Sikorski J."/>
            <person name="Tindall B.J."/>
            <person name="Woyke T."/>
            <person name="Bristow J."/>
            <person name="Eisen J.A."/>
            <person name="Markowitz V."/>
            <person name="Hugenholtz P."/>
            <person name="Kyrpides N.C."/>
            <person name="Klenk H.P."/>
            <person name="Mavromatis K."/>
        </authorList>
    </citation>
    <scope>NUCLEOTIDE SEQUENCE [LARGE SCALE GENOMIC DNA]</scope>
    <source>
        <strain evidence="2">ATCC 29530 / DSM 19594 / LMG 11500 / NCIMB 11436 / LSU 4</strain>
    </source>
</reference>
<dbReference type="KEGG" id="rsi:Runsl_2738"/>
<reference evidence="2" key="1">
    <citation type="submission" date="2011-06" db="EMBL/GenBank/DDBJ databases">
        <title>The complete genome of chromosome of Runella slithyformis DSM 19594.</title>
        <authorList>
            <consortium name="US DOE Joint Genome Institute (JGI-PGF)"/>
            <person name="Lucas S."/>
            <person name="Han J."/>
            <person name="Lapidus A."/>
            <person name="Bruce D."/>
            <person name="Goodwin L."/>
            <person name="Pitluck S."/>
            <person name="Peters L."/>
            <person name="Kyrpides N."/>
            <person name="Mavromatis K."/>
            <person name="Ivanova N."/>
            <person name="Ovchinnikova G."/>
            <person name="Zhang X."/>
            <person name="Misra M."/>
            <person name="Detter J.C."/>
            <person name="Tapia R."/>
            <person name="Han C."/>
            <person name="Land M."/>
            <person name="Hauser L."/>
            <person name="Markowitz V."/>
            <person name="Cheng J.-F."/>
            <person name="Hugenholtz P."/>
            <person name="Woyke T."/>
            <person name="Wu D."/>
            <person name="Tindall B."/>
            <person name="Faehrich R."/>
            <person name="Brambilla E."/>
            <person name="Klenk H.-P."/>
            <person name="Eisen J.A."/>
        </authorList>
    </citation>
    <scope>NUCLEOTIDE SEQUENCE [LARGE SCALE GENOMIC DNA]</scope>
    <source>
        <strain evidence="2">ATCC 29530 / DSM 19594 / LMG 11500 / NCIMB 11436 / LSU 4</strain>
    </source>
</reference>
<dbReference type="Proteomes" id="UP000000493">
    <property type="component" value="Chromosome"/>
</dbReference>
<proteinExistence type="predicted"/>
<dbReference type="InterPro" id="IPR041662">
    <property type="entry name" value="SusD-like_2"/>
</dbReference>
<keyword evidence="2" id="KW-1185">Reference proteome</keyword>
<accession>A0A7U3ZL27</accession>
<dbReference type="RefSeq" id="WP_013928444.1">
    <property type="nucleotide sequence ID" value="NC_015703.1"/>
</dbReference>
<dbReference type="PROSITE" id="PS51257">
    <property type="entry name" value="PROKAR_LIPOPROTEIN"/>
    <property type="match status" value="1"/>
</dbReference>
<dbReference type="Gene3D" id="1.25.40.390">
    <property type="match status" value="2"/>
</dbReference>
<dbReference type="SUPFAM" id="SSF48452">
    <property type="entry name" value="TPR-like"/>
    <property type="match status" value="1"/>
</dbReference>
<evidence type="ECO:0000313" key="1">
    <source>
        <dbReference type="EMBL" id="AEI49135.1"/>
    </source>
</evidence>
<gene>
    <name evidence="1" type="ordered locus">Runsl_2738</name>
</gene>
<protein>
    <recommendedName>
        <fullName evidence="3">SusD/RagB family nutrient-binding outer membrane lipoprotein</fullName>
    </recommendedName>
</protein>
<dbReference type="AlphaFoldDB" id="A0A7U3ZL27"/>
<dbReference type="InterPro" id="IPR011990">
    <property type="entry name" value="TPR-like_helical_dom_sf"/>
</dbReference>
<dbReference type="Pfam" id="PF12771">
    <property type="entry name" value="SusD-like_2"/>
    <property type="match status" value="2"/>
</dbReference>
<evidence type="ECO:0008006" key="3">
    <source>
        <dbReference type="Google" id="ProtNLM"/>
    </source>
</evidence>